<proteinExistence type="predicted"/>
<feature type="domain" description="Tellurite resistance methyltransferase TehB-like" evidence="1">
    <location>
        <begin position="32"/>
        <end position="113"/>
    </location>
</feature>
<organism evidence="2 3">
    <name type="scientific">Algoriphagus namhaensis</name>
    <dbReference type="NCBI Taxonomy" id="915353"/>
    <lineage>
        <taxon>Bacteria</taxon>
        <taxon>Pseudomonadati</taxon>
        <taxon>Bacteroidota</taxon>
        <taxon>Cytophagia</taxon>
        <taxon>Cytophagales</taxon>
        <taxon>Cyclobacteriaceae</taxon>
        <taxon>Algoriphagus</taxon>
    </lineage>
</organism>
<dbReference type="InterPro" id="IPR015985">
    <property type="entry name" value="TehB-like_dom"/>
</dbReference>
<dbReference type="EMBL" id="JBHRZS010000002">
    <property type="protein sequence ID" value="MFC3878543.1"/>
    <property type="molecule type" value="Genomic_DNA"/>
</dbReference>
<evidence type="ECO:0000313" key="2">
    <source>
        <dbReference type="EMBL" id="MFC3878543.1"/>
    </source>
</evidence>
<name>A0ABV8AKM4_9BACT</name>
<reference evidence="3" key="1">
    <citation type="journal article" date="2019" name="Int. J. Syst. Evol. Microbiol.">
        <title>The Global Catalogue of Microorganisms (GCM) 10K type strain sequencing project: providing services to taxonomists for standard genome sequencing and annotation.</title>
        <authorList>
            <consortium name="The Broad Institute Genomics Platform"/>
            <consortium name="The Broad Institute Genome Sequencing Center for Infectious Disease"/>
            <person name="Wu L."/>
            <person name="Ma J."/>
        </authorList>
    </citation>
    <scope>NUCLEOTIDE SEQUENCE [LARGE SCALE GENOMIC DNA]</scope>
    <source>
        <strain evidence="3">CCUG 60523</strain>
    </source>
</reference>
<dbReference type="Gene3D" id="3.40.50.150">
    <property type="entry name" value="Vaccinia Virus protein VP39"/>
    <property type="match status" value="1"/>
</dbReference>
<keyword evidence="2" id="KW-0489">Methyltransferase</keyword>
<dbReference type="CDD" id="cd02440">
    <property type="entry name" value="AdoMet_MTases"/>
    <property type="match status" value="1"/>
</dbReference>
<comment type="caution">
    <text evidence="2">The sequence shown here is derived from an EMBL/GenBank/DDBJ whole genome shotgun (WGS) entry which is preliminary data.</text>
</comment>
<keyword evidence="3" id="KW-1185">Reference proteome</keyword>
<dbReference type="GO" id="GO:0032259">
    <property type="term" value="P:methylation"/>
    <property type="evidence" value="ECO:0007669"/>
    <property type="project" value="UniProtKB-KW"/>
</dbReference>
<evidence type="ECO:0000259" key="1">
    <source>
        <dbReference type="Pfam" id="PF03848"/>
    </source>
</evidence>
<evidence type="ECO:0000313" key="3">
    <source>
        <dbReference type="Proteomes" id="UP001595805"/>
    </source>
</evidence>
<dbReference type="Proteomes" id="UP001595805">
    <property type="component" value="Unassembled WGS sequence"/>
</dbReference>
<dbReference type="InterPro" id="IPR029063">
    <property type="entry name" value="SAM-dependent_MTases_sf"/>
</dbReference>
<gene>
    <name evidence="2" type="ORF">ACFOSV_00050</name>
</gene>
<keyword evidence="2" id="KW-0808">Transferase</keyword>
<dbReference type="Pfam" id="PF03848">
    <property type="entry name" value="TehB"/>
    <property type="match status" value="1"/>
</dbReference>
<accession>A0ABV8AKM4</accession>
<dbReference type="GO" id="GO:0008168">
    <property type="term" value="F:methyltransferase activity"/>
    <property type="evidence" value="ECO:0007669"/>
    <property type="project" value="UniProtKB-KW"/>
</dbReference>
<dbReference type="RefSeq" id="WP_377902147.1">
    <property type="nucleotide sequence ID" value="NZ_JBHRZS010000002.1"/>
</dbReference>
<protein>
    <submittedName>
        <fullName evidence="2">Class I SAM-dependent methyltransferase</fullName>
    </submittedName>
</protein>
<dbReference type="SUPFAM" id="SSF53335">
    <property type="entry name" value="S-adenosyl-L-methionine-dependent methyltransferases"/>
    <property type="match status" value="1"/>
</dbReference>
<sequence length="193" mass="22046">MAAVYDKYYQTENLFGEPYPELIEFFAGYPRKGNVLDLGCGQGRDAISLARLGYDVTGIDNSLVGIDQMNRIAKTENLNLKGLVEDIYAFDNFKGFDFVLLDSMFHFTKKDKKKEVEFIQRIISGIQSECIVVICIQDSGSKIKVLNEAISQDIPLRRLIDRQFNYTFEDQETGFKSETAYRMIAWEKDSASV</sequence>